<dbReference type="InterPro" id="IPR016181">
    <property type="entry name" value="Acyl_CoA_acyltransferase"/>
</dbReference>
<dbReference type="CDD" id="cd04301">
    <property type="entry name" value="NAT_SF"/>
    <property type="match status" value="1"/>
</dbReference>
<dbReference type="PROSITE" id="PS51186">
    <property type="entry name" value="GNAT"/>
    <property type="match status" value="1"/>
</dbReference>
<dbReference type="InterPro" id="IPR000182">
    <property type="entry name" value="GNAT_dom"/>
</dbReference>
<comment type="caution">
    <text evidence="2">The sequence shown here is derived from an EMBL/GenBank/DDBJ whole genome shotgun (WGS) entry which is preliminary data.</text>
</comment>
<dbReference type="GO" id="GO:0016747">
    <property type="term" value="F:acyltransferase activity, transferring groups other than amino-acyl groups"/>
    <property type="evidence" value="ECO:0007669"/>
    <property type="project" value="InterPro"/>
</dbReference>
<dbReference type="Gene3D" id="3.40.630.30">
    <property type="match status" value="1"/>
</dbReference>
<reference evidence="2 3" key="1">
    <citation type="submission" date="2020-07" db="EMBL/GenBank/DDBJ databases">
        <title>Sequencing the genomes of 1000 actinobacteria strains.</title>
        <authorList>
            <person name="Klenk H.-P."/>
        </authorList>
    </citation>
    <scope>NUCLEOTIDE SEQUENCE [LARGE SCALE GENOMIC DNA]</scope>
    <source>
        <strain evidence="2 3">DSM 19970</strain>
    </source>
</reference>
<feature type="domain" description="N-acetyltransferase" evidence="1">
    <location>
        <begin position="1"/>
        <end position="96"/>
    </location>
</feature>
<proteinExistence type="predicted"/>
<evidence type="ECO:0000313" key="2">
    <source>
        <dbReference type="EMBL" id="NYI41157.1"/>
    </source>
</evidence>
<dbReference type="RefSeq" id="WP_179397720.1">
    <property type="nucleotide sequence ID" value="NZ_BBRC01000005.1"/>
</dbReference>
<dbReference type="Pfam" id="PF00583">
    <property type="entry name" value="Acetyltransf_1"/>
    <property type="match status" value="1"/>
</dbReference>
<name>A0A7Y9Z997_9MICO</name>
<keyword evidence="3" id="KW-1185">Reference proteome</keyword>
<dbReference type="EMBL" id="JACBZO010000001">
    <property type="protein sequence ID" value="NYI41157.1"/>
    <property type="molecule type" value="Genomic_DNA"/>
</dbReference>
<evidence type="ECO:0000313" key="3">
    <source>
        <dbReference type="Proteomes" id="UP000547973"/>
    </source>
</evidence>
<dbReference type="Proteomes" id="UP000547973">
    <property type="component" value="Unassembled WGS sequence"/>
</dbReference>
<sequence length="96" mass="10453">MGWWLTTWRDQPVYEAGWGVVPEAQGRGIAKSAVALLITDARSHGERRLLTAFPSVDNAASNHLCSSAGFKNHGIESFPFRGTTLTVNAWALELSP</sequence>
<accession>A0A7Y9Z997</accession>
<protein>
    <submittedName>
        <fullName evidence="2">RimJ/RimL family protein N-acetyltransferase</fullName>
    </submittedName>
</protein>
<organism evidence="2 3">
    <name type="scientific">Demequina lutea</name>
    <dbReference type="NCBI Taxonomy" id="431489"/>
    <lineage>
        <taxon>Bacteria</taxon>
        <taxon>Bacillati</taxon>
        <taxon>Actinomycetota</taxon>
        <taxon>Actinomycetes</taxon>
        <taxon>Micrococcales</taxon>
        <taxon>Demequinaceae</taxon>
        <taxon>Demequina</taxon>
    </lineage>
</organism>
<dbReference type="AlphaFoldDB" id="A0A7Y9Z997"/>
<dbReference type="SUPFAM" id="SSF55729">
    <property type="entry name" value="Acyl-CoA N-acyltransferases (Nat)"/>
    <property type="match status" value="1"/>
</dbReference>
<gene>
    <name evidence="2" type="ORF">BKA03_001276</name>
</gene>
<keyword evidence="2" id="KW-0808">Transferase</keyword>
<evidence type="ECO:0000259" key="1">
    <source>
        <dbReference type="PROSITE" id="PS51186"/>
    </source>
</evidence>